<dbReference type="Proteomes" id="UP000249363">
    <property type="component" value="Unassembled WGS sequence"/>
</dbReference>
<dbReference type="EMBL" id="MIKG01000025">
    <property type="protein sequence ID" value="RAO73569.1"/>
    <property type="molecule type" value="Genomic_DNA"/>
</dbReference>
<evidence type="ECO:0000256" key="1">
    <source>
        <dbReference type="ARBA" id="ARBA00022857"/>
    </source>
</evidence>
<dbReference type="STRING" id="1196081.A0A364LCR7"/>
<dbReference type="PANTHER" id="PTHR48106">
    <property type="entry name" value="QUINONE OXIDOREDUCTASE PIG3-RELATED"/>
    <property type="match status" value="1"/>
</dbReference>
<dbReference type="GO" id="GO:0070402">
    <property type="term" value="F:NADPH binding"/>
    <property type="evidence" value="ECO:0007669"/>
    <property type="project" value="TreeGrafter"/>
</dbReference>
<dbReference type="InterPro" id="IPR020843">
    <property type="entry name" value="ER"/>
</dbReference>
<dbReference type="SMART" id="SM00829">
    <property type="entry name" value="PKS_ER"/>
    <property type="match status" value="1"/>
</dbReference>
<dbReference type="Gene3D" id="3.40.50.720">
    <property type="entry name" value="NAD(P)-binding Rossmann-like Domain"/>
    <property type="match status" value="1"/>
</dbReference>
<dbReference type="OrthoDB" id="203908at2759"/>
<gene>
    <name evidence="4" type="ORF">BHQ10_009581</name>
</gene>
<keyword evidence="1" id="KW-0521">NADP</keyword>
<dbReference type="GeneID" id="63798795"/>
<dbReference type="PANTHER" id="PTHR48106:SF18">
    <property type="entry name" value="QUINONE OXIDOREDUCTASE PIG3"/>
    <property type="match status" value="1"/>
</dbReference>
<evidence type="ECO:0000256" key="2">
    <source>
        <dbReference type="ARBA" id="ARBA00023002"/>
    </source>
</evidence>
<dbReference type="Gene3D" id="3.90.180.10">
    <property type="entry name" value="Medium-chain alcohol dehydrogenases, catalytic domain"/>
    <property type="match status" value="1"/>
</dbReference>
<dbReference type="RefSeq" id="XP_040738083.1">
    <property type="nucleotide sequence ID" value="XM_040882512.1"/>
</dbReference>
<accession>A0A364LCR7</accession>
<feature type="domain" description="Enoyl reductase (ER)" evidence="3">
    <location>
        <begin position="11"/>
        <end position="333"/>
    </location>
</feature>
<dbReference type="InterPro" id="IPR014189">
    <property type="entry name" value="Quinone_OxRdtase_PIG3"/>
</dbReference>
<dbReference type="AlphaFoldDB" id="A0A364LCR7"/>
<dbReference type="GO" id="GO:0016651">
    <property type="term" value="F:oxidoreductase activity, acting on NAD(P)H"/>
    <property type="evidence" value="ECO:0007669"/>
    <property type="project" value="TreeGrafter"/>
</dbReference>
<reference evidence="4 5" key="1">
    <citation type="journal article" date="2017" name="Biotechnol. Biofuels">
        <title>Differential beta-glucosidase expression as a function of carbon source availability in Talaromyces amestolkiae: a genomic and proteomic approach.</title>
        <authorList>
            <person name="de Eugenio L.I."/>
            <person name="Mendez-Liter J.A."/>
            <person name="Nieto-Dominguez M."/>
            <person name="Alonso L."/>
            <person name="Gil-Munoz J."/>
            <person name="Barriuso J."/>
            <person name="Prieto A."/>
            <person name="Martinez M.J."/>
        </authorList>
    </citation>
    <scope>NUCLEOTIDE SEQUENCE [LARGE SCALE GENOMIC DNA]</scope>
    <source>
        <strain evidence="4 5">CIB</strain>
    </source>
</reference>
<dbReference type="SUPFAM" id="SSF50129">
    <property type="entry name" value="GroES-like"/>
    <property type="match status" value="1"/>
</dbReference>
<name>A0A364LCR7_TALAM</name>
<comment type="caution">
    <text evidence="4">The sequence shown here is derived from an EMBL/GenBank/DDBJ whole genome shotgun (WGS) entry which is preliminary data.</text>
</comment>
<dbReference type="SUPFAM" id="SSF51735">
    <property type="entry name" value="NAD(P)-binding Rossmann-fold domains"/>
    <property type="match status" value="1"/>
</dbReference>
<dbReference type="InterPro" id="IPR013154">
    <property type="entry name" value="ADH-like_N"/>
</dbReference>
<sequence>MRAISVQNGHGPASAMFIDDTVPDPVLKGDRIIVRVKAFGLNRMDIWQRQQAYPYKLPEESHGNIMGVEFSGIIEQLGPDCSTSTFKASDRVFGLVYGGAYAEKVSISERMLMHLPKELSFEEGAGIPETYFTASQAIHLVGNMAPKANVLIHAGASGVGQSAIQVARLAGAQKIFTTAGTPEKCELVKSLGADFAINYRAGEDFAEVVSRETDGKGVDLIVDLVGANYWAQNVASAAVDSRIVIIAMMSGGKIPEFDMRPLLTKRVWICTTTLRMRSVDYQIGVKNFFVQNILPGLVEKKIKAVIDKVYSWKQIGEAHERMENNQSAGKIICIVD</sequence>
<dbReference type="Pfam" id="PF00107">
    <property type="entry name" value="ADH_zinc_N"/>
    <property type="match status" value="1"/>
</dbReference>
<dbReference type="InterPro" id="IPR036291">
    <property type="entry name" value="NAD(P)-bd_dom_sf"/>
</dbReference>
<keyword evidence="5" id="KW-1185">Reference proteome</keyword>
<dbReference type="CDD" id="cd05276">
    <property type="entry name" value="p53_inducible_oxidoreductase"/>
    <property type="match status" value="1"/>
</dbReference>
<dbReference type="Pfam" id="PF08240">
    <property type="entry name" value="ADH_N"/>
    <property type="match status" value="1"/>
</dbReference>
<evidence type="ECO:0000313" key="4">
    <source>
        <dbReference type="EMBL" id="RAO73569.1"/>
    </source>
</evidence>
<organism evidence="4 5">
    <name type="scientific">Talaromyces amestolkiae</name>
    <dbReference type="NCBI Taxonomy" id="1196081"/>
    <lineage>
        <taxon>Eukaryota</taxon>
        <taxon>Fungi</taxon>
        <taxon>Dikarya</taxon>
        <taxon>Ascomycota</taxon>
        <taxon>Pezizomycotina</taxon>
        <taxon>Eurotiomycetes</taxon>
        <taxon>Eurotiomycetidae</taxon>
        <taxon>Eurotiales</taxon>
        <taxon>Trichocomaceae</taxon>
        <taxon>Talaromyces</taxon>
        <taxon>Talaromyces sect. Talaromyces</taxon>
    </lineage>
</organism>
<dbReference type="InterPro" id="IPR013149">
    <property type="entry name" value="ADH-like_C"/>
</dbReference>
<proteinExistence type="predicted"/>
<keyword evidence="2" id="KW-0560">Oxidoreductase</keyword>
<dbReference type="InterPro" id="IPR011032">
    <property type="entry name" value="GroES-like_sf"/>
</dbReference>
<protein>
    <recommendedName>
        <fullName evidence="3">Enoyl reductase (ER) domain-containing protein</fullName>
    </recommendedName>
</protein>
<evidence type="ECO:0000259" key="3">
    <source>
        <dbReference type="SMART" id="SM00829"/>
    </source>
</evidence>
<dbReference type="NCBIfam" id="TIGR02824">
    <property type="entry name" value="quinone_pig3"/>
    <property type="match status" value="1"/>
</dbReference>
<evidence type="ECO:0000313" key="5">
    <source>
        <dbReference type="Proteomes" id="UP000249363"/>
    </source>
</evidence>